<reference evidence="2" key="1">
    <citation type="submission" date="2021-04" db="EMBL/GenBank/DDBJ databases">
        <title>Genome based classification of Actinospica acidithermotolerans sp. nov., an actinobacterium isolated from an Indonesian hot spring.</title>
        <authorList>
            <person name="Kusuma A.B."/>
            <person name="Putra K.E."/>
            <person name="Nafisah S."/>
            <person name="Loh J."/>
            <person name="Nouioui I."/>
            <person name="Goodfellow M."/>
        </authorList>
    </citation>
    <scope>NUCLEOTIDE SEQUENCE</scope>
    <source>
        <strain evidence="2">CSCA 57</strain>
    </source>
</reference>
<gene>
    <name evidence="2" type="ORF">KDL01_37915</name>
</gene>
<protein>
    <submittedName>
        <fullName evidence="2">Uncharacterized protein</fullName>
    </submittedName>
</protein>
<name>A0A941EVL4_9ACTN</name>
<dbReference type="Proteomes" id="UP000675781">
    <property type="component" value="Unassembled WGS sequence"/>
</dbReference>
<keyword evidence="3" id="KW-1185">Reference proteome</keyword>
<comment type="caution">
    <text evidence="2">The sequence shown here is derived from an EMBL/GenBank/DDBJ whole genome shotgun (WGS) entry which is preliminary data.</text>
</comment>
<feature type="compositionally biased region" description="Basic and acidic residues" evidence="1">
    <location>
        <begin position="207"/>
        <end position="216"/>
    </location>
</feature>
<evidence type="ECO:0000256" key="1">
    <source>
        <dbReference type="SAM" id="MobiDB-lite"/>
    </source>
</evidence>
<dbReference type="AlphaFoldDB" id="A0A941EVL4"/>
<feature type="region of interest" description="Disordered" evidence="1">
    <location>
        <begin position="207"/>
        <end position="230"/>
    </location>
</feature>
<dbReference type="RefSeq" id="WP_212533547.1">
    <property type="nucleotide sequence ID" value="NZ_JAGSOG010000378.1"/>
</dbReference>
<evidence type="ECO:0000313" key="2">
    <source>
        <dbReference type="EMBL" id="MBR7839105.1"/>
    </source>
</evidence>
<feature type="compositionally biased region" description="Basic residues" evidence="1">
    <location>
        <begin position="217"/>
        <end position="229"/>
    </location>
</feature>
<accession>A0A941EVL4</accession>
<dbReference type="EMBL" id="JAGSOG010000378">
    <property type="protein sequence ID" value="MBR7839105.1"/>
    <property type="molecule type" value="Genomic_DNA"/>
</dbReference>
<proteinExistence type="predicted"/>
<organism evidence="2 3">
    <name type="scientific">Actinospica durhamensis</name>
    <dbReference type="NCBI Taxonomy" id="1508375"/>
    <lineage>
        <taxon>Bacteria</taxon>
        <taxon>Bacillati</taxon>
        <taxon>Actinomycetota</taxon>
        <taxon>Actinomycetes</taxon>
        <taxon>Catenulisporales</taxon>
        <taxon>Actinospicaceae</taxon>
        <taxon>Actinospica</taxon>
    </lineage>
</organism>
<sequence>MYHDNHHGRVPGLGRTLIKVPVPETVNPGHFVLDGGSPGIGHSVWLPPAGGPAAPAVGESELPTWALMRIAAQFLPDGGELGVVHGPGPARTALDVIPTDWAPEWMNHSTLVHGAEPVRGLDAALVIADPLEYEPPATPEVAAAYFRALSGGVRPGGVVLVHTHQATDQAGMLDPSGPYIQAARHAGLGYLQHFVIVHTRLLAEPLSARDHAERNPPRHAKTQPRHRRVHSDLLAFQV</sequence>
<evidence type="ECO:0000313" key="3">
    <source>
        <dbReference type="Proteomes" id="UP000675781"/>
    </source>
</evidence>